<sequence>MDAQEQLYEALGDYRAGGRAQGIFETHWGGPGTVPALQDLGPPELLLDVLPFPPTPDQRSAIEGLGYWAVPCEFPEGLAYQHPDWPHRLLLLSHRQGHVHDQMLLWDWLGTDPQAQARYREQWARAGRVAADAALLPEAREAHAQATGFAPLQEVAGLLSPLDLPWMFAAGWAIDLLLGTPGRPHEDIDIIVPRAAQAEVQALLQAAGLHAQAVRDGGYSPWTGPLELPDHQVHVHRSGAPMLDLMLTDLSGGQWHYRRDPTITLPLAQARRVTAGGLPYLAPEAALLFKSATSDQAPRPKDQADFERARPMLDAAQRQWLADRLSADHPWRARLMP</sequence>
<evidence type="ECO:0008006" key="2">
    <source>
        <dbReference type="Google" id="ProtNLM"/>
    </source>
</evidence>
<accession>A0AAU7UER9</accession>
<proteinExistence type="predicted"/>
<dbReference type="InterPro" id="IPR019646">
    <property type="entry name" value="Aminoglyc_AdlTrfase"/>
</dbReference>
<reference evidence="1" key="1">
    <citation type="submission" date="2024-06" db="EMBL/GenBank/DDBJ databases">
        <title>Draft Genome Sequence of Deinococcus sonorensis Type Strain KR-87, a Biofilm Producing Representative of the Genus Deinococcus.</title>
        <authorList>
            <person name="Boren L.S."/>
            <person name="Grosso R.A."/>
            <person name="Hugenberg-Cox A.N."/>
            <person name="Hill J.T.E."/>
            <person name="Albert C.M."/>
            <person name="Tuohy J.M."/>
        </authorList>
    </citation>
    <scope>NUCLEOTIDE SEQUENCE</scope>
    <source>
        <strain evidence="1">KR-87</strain>
    </source>
</reference>
<dbReference type="Pfam" id="PF10706">
    <property type="entry name" value="Aminoglyc_resit"/>
    <property type="match status" value="1"/>
</dbReference>
<organism evidence="1">
    <name type="scientific">Deinococcus sonorensis KR-87</name>
    <dbReference type="NCBI Taxonomy" id="694439"/>
    <lineage>
        <taxon>Bacteria</taxon>
        <taxon>Thermotogati</taxon>
        <taxon>Deinococcota</taxon>
        <taxon>Deinococci</taxon>
        <taxon>Deinococcales</taxon>
        <taxon>Deinococcaceae</taxon>
        <taxon>Deinococcus</taxon>
    </lineage>
</organism>
<evidence type="ECO:0000313" key="1">
    <source>
        <dbReference type="EMBL" id="XBV86564.1"/>
    </source>
</evidence>
<dbReference type="KEGG" id="dsc:ABOD76_09720"/>
<gene>
    <name evidence="1" type="ORF">ABOD76_09720</name>
</gene>
<dbReference type="Gene3D" id="3.30.460.40">
    <property type="match status" value="1"/>
</dbReference>
<dbReference type="RefSeq" id="WP_350244636.1">
    <property type="nucleotide sequence ID" value="NZ_CP158299.1"/>
</dbReference>
<protein>
    <recommendedName>
        <fullName evidence="2">Amino acid transporter</fullName>
    </recommendedName>
</protein>
<name>A0AAU7UER9_9DEIO</name>
<dbReference type="EMBL" id="CP158299">
    <property type="protein sequence ID" value="XBV86564.1"/>
    <property type="molecule type" value="Genomic_DNA"/>
</dbReference>
<dbReference type="AlphaFoldDB" id="A0AAU7UER9"/>